<dbReference type="InterPro" id="IPR036397">
    <property type="entry name" value="RNaseH_sf"/>
</dbReference>
<evidence type="ECO:0008006" key="3">
    <source>
        <dbReference type="Google" id="ProtNLM"/>
    </source>
</evidence>
<evidence type="ECO:0000313" key="2">
    <source>
        <dbReference type="Proteomes" id="UP001148838"/>
    </source>
</evidence>
<evidence type="ECO:0000313" key="1">
    <source>
        <dbReference type="EMBL" id="KAJ4430393.1"/>
    </source>
</evidence>
<dbReference type="Gene3D" id="3.30.420.10">
    <property type="entry name" value="Ribonuclease H-like superfamily/Ribonuclease H"/>
    <property type="match status" value="1"/>
</dbReference>
<gene>
    <name evidence="1" type="ORF">ANN_22609</name>
</gene>
<dbReference type="PANTHER" id="PTHR47326">
    <property type="entry name" value="TRANSPOSABLE ELEMENT TC3 TRANSPOSASE-LIKE PROTEIN"/>
    <property type="match status" value="1"/>
</dbReference>
<proteinExistence type="predicted"/>
<dbReference type="PANTHER" id="PTHR47326:SF1">
    <property type="entry name" value="HTH PSQ-TYPE DOMAIN-CONTAINING PROTEIN"/>
    <property type="match status" value="1"/>
</dbReference>
<protein>
    <recommendedName>
        <fullName evidence="3">Transposase</fullName>
    </recommendedName>
</protein>
<organism evidence="1 2">
    <name type="scientific">Periplaneta americana</name>
    <name type="common">American cockroach</name>
    <name type="synonym">Blatta americana</name>
    <dbReference type="NCBI Taxonomy" id="6978"/>
    <lineage>
        <taxon>Eukaryota</taxon>
        <taxon>Metazoa</taxon>
        <taxon>Ecdysozoa</taxon>
        <taxon>Arthropoda</taxon>
        <taxon>Hexapoda</taxon>
        <taxon>Insecta</taxon>
        <taxon>Pterygota</taxon>
        <taxon>Neoptera</taxon>
        <taxon>Polyneoptera</taxon>
        <taxon>Dictyoptera</taxon>
        <taxon>Blattodea</taxon>
        <taxon>Blattoidea</taxon>
        <taxon>Blattidae</taxon>
        <taxon>Blattinae</taxon>
        <taxon>Periplaneta</taxon>
    </lineage>
</organism>
<dbReference type="EMBL" id="JAJSOF020000033">
    <property type="protein sequence ID" value="KAJ4430393.1"/>
    <property type="molecule type" value="Genomic_DNA"/>
</dbReference>
<sequence>MAGLCEGGNEPLGSLKARVGKEPRRKFLELRRSMETRAELNLVTESQQMSCWILTQDFLINELPALLENVPCQQRLELWFMHDGAPAHFLRNVREHLTIFQDHGNSRGSPTVWPARSSNLNSLNFWLWGHMKEPGQLRHPVRE</sequence>
<comment type="caution">
    <text evidence="1">The sequence shown here is derived from an EMBL/GenBank/DDBJ whole genome shotgun (WGS) entry which is preliminary data.</text>
</comment>
<reference evidence="1 2" key="1">
    <citation type="journal article" date="2022" name="Allergy">
        <title>Genome assembly and annotation of Periplaneta americana reveal a comprehensive cockroach allergen profile.</title>
        <authorList>
            <person name="Wang L."/>
            <person name="Xiong Q."/>
            <person name="Saelim N."/>
            <person name="Wang L."/>
            <person name="Nong W."/>
            <person name="Wan A.T."/>
            <person name="Shi M."/>
            <person name="Liu X."/>
            <person name="Cao Q."/>
            <person name="Hui J.H.L."/>
            <person name="Sookrung N."/>
            <person name="Leung T.F."/>
            <person name="Tungtrongchitr A."/>
            <person name="Tsui S.K.W."/>
        </authorList>
    </citation>
    <scope>NUCLEOTIDE SEQUENCE [LARGE SCALE GENOMIC DNA]</scope>
    <source>
        <strain evidence="1">PWHHKU_190912</strain>
    </source>
</reference>
<dbReference type="Proteomes" id="UP001148838">
    <property type="component" value="Unassembled WGS sequence"/>
</dbReference>
<keyword evidence="2" id="KW-1185">Reference proteome</keyword>
<name>A0ABQ8S8L9_PERAM</name>
<accession>A0ABQ8S8L9</accession>